<gene>
    <name evidence="2" type="ORF">Q8F55_008197</name>
</gene>
<feature type="compositionally biased region" description="Polar residues" evidence="1">
    <location>
        <begin position="142"/>
        <end position="152"/>
    </location>
</feature>
<accession>A0ABR3PVL0</accession>
<evidence type="ECO:0000313" key="3">
    <source>
        <dbReference type="Proteomes" id="UP001565368"/>
    </source>
</evidence>
<name>A0ABR3PVL0_9TREE</name>
<evidence type="ECO:0000313" key="2">
    <source>
        <dbReference type="EMBL" id="KAL1406493.1"/>
    </source>
</evidence>
<feature type="region of interest" description="Disordered" evidence="1">
    <location>
        <begin position="134"/>
        <end position="154"/>
    </location>
</feature>
<dbReference type="Proteomes" id="UP001565368">
    <property type="component" value="Unassembled WGS sequence"/>
</dbReference>
<evidence type="ECO:0000256" key="1">
    <source>
        <dbReference type="SAM" id="MobiDB-lite"/>
    </source>
</evidence>
<comment type="caution">
    <text evidence="2">The sequence shown here is derived from an EMBL/GenBank/DDBJ whole genome shotgun (WGS) entry which is preliminary data.</text>
</comment>
<keyword evidence="3" id="KW-1185">Reference proteome</keyword>
<dbReference type="GeneID" id="95989240"/>
<protein>
    <submittedName>
        <fullName evidence="2">Uncharacterized protein</fullName>
    </submittedName>
</protein>
<reference evidence="2 3" key="1">
    <citation type="submission" date="2023-08" db="EMBL/GenBank/DDBJ databases">
        <title>Annotated Genome Sequence of Vanrija albida AlHP1.</title>
        <authorList>
            <person name="Herzog R."/>
        </authorList>
    </citation>
    <scope>NUCLEOTIDE SEQUENCE [LARGE SCALE GENOMIC DNA]</scope>
    <source>
        <strain evidence="2 3">AlHP1</strain>
    </source>
</reference>
<dbReference type="EMBL" id="JBBXJM010000006">
    <property type="protein sequence ID" value="KAL1406493.1"/>
    <property type="molecule type" value="Genomic_DNA"/>
</dbReference>
<proteinExistence type="predicted"/>
<dbReference type="RefSeq" id="XP_069206437.1">
    <property type="nucleotide sequence ID" value="XM_069356596.1"/>
</dbReference>
<sequence length="183" mass="20166">MPVFKSPTRSALHLGPVHFAPASTLLALSIEVPGADSPKRRIMASAAQVRSTLDAFPGPKGDQYPVRVILKYTDIKDWKRRDRDHVVRKLVALERQMPEYAAAFAVVRWMKGYGPSEVLAMEWPPSLDVGRSARGPSGRLLSGTSYTTGTERATTKGRRRVLKAAVPSGRLSWYYALSEVEGS</sequence>
<organism evidence="2 3">
    <name type="scientific">Vanrija albida</name>
    <dbReference type="NCBI Taxonomy" id="181172"/>
    <lineage>
        <taxon>Eukaryota</taxon>
        <taxon>Fungi</taxon>
        <taxon>Dikarya</taxon>
        <taxon>Basidiomycota</taxon>
        <taxon>Agaricomycotina</taxon>
        <taxon>Tremellomycetes</taxon>
        <taxon>Trichosporonales</taxon>
        <taxon>Trichosporonaceae</taxon>
        <taxon>Vanrija</taxon>
    </lineage>
</organism>